<comment type="caution">
    <text evidence="1">The sequence shown here is derived from an EMBL/GenBank/DDBJ whole genome shotgun (WGS) entry which is preliminary data.</text>
</comment>
<evidence type="ECO:0008006" key="3">
    <source>
        <dbReference type="Google" id="ProtNLM"/>
    </source>
</evidence>
<dbReference type="RefSeq" id="WP_202013036.1">
    <property type="nucleotide sequence ID" value="NZ_JAERRB010000007.1"/>
</dbReference>
<dbReference type="EMBL" id="JAERRB010000007">
    <property type="protein sequence ID" value="MBL0743678.1"/>
    <property type="molecule type" value="Genomic_DNA"/>
</dbReference>
<evidence type="ECO:0000313" key="1">
    <source>
        <dbReference type="EMBL" id="MBL0743678.1"/>
    </source>
</evidence>
<accession>A0ABS1KWJ3</accession>
<dbReference type="Proteomes" id="UP000613030">
    <property type="component" value="Unassembled WGS sequence"/>
</dbReference>
<proteinExistence type="predicted"/>
<protein>
    <recommendedName>
        <fullName evidence="3">Lipoprotein</fullName>
    </recommendedName>
</protein>
<dbReference type="PROSITE" id="PS51257">
    <property type="entry name" value="PROKAR_LIPOPROTEIN"/>
    <property type="match status" value="1"/>
</dbReference>
<organism evidence="1 2">
    <name type="scientific">Chryseolinea lacunae</name>
    <dbReference type="NCBI Taxonomy" id="2801331"/>
    <lineage>
        <taxon>Bacteria</taxon>
        <taxon>Pseudomonadati</taxon>
        <taxon>Bacteroidota</taxon>
        <taxon>Cytophagia</taxon>
        <taxon>Cytophagales</taxon>
        <taxon>Fulvivirgaceae</taxon>
        <taxon>Chryseolinea</taxon>
    </lineage>
</organism>
<sequence>MKLRFTPTQAINIIASIALAGCGYIHPCDFEIDREFIKTSCDFSNGLEVEKIKNIREFRDDVPVAYDVEFSLWYFQKPWQKDERTVIYFKKEMKDYEWYNLTNGLTSKTMPFDFEKEQWYIFGGLYEHGAPSVLLYVYVNSDNSLRVHRVDKPTNF</sequence>
<evidence type="ECO:0000313" key="2">
    <source>
        <dbReference type="Proteomes" id="UP000613030"/>
    </source>
</evidence>
<keyword evidence="2" id="KW-1185">Reference proteome</keyword>
<name>A0ABS1KWJ3_9BACT</name>
<gene>
    <name evidence="1" type="ORF">JI741_20780</name>
</gene>
<reference evidence="1 2" key="1">
    <citation type="submission" date="2021-01" db="EMBL/GenBank/DDBJ databases">
        <title>Chryseolinea sp. Jin1 Genome sequencing and assembly.</title>
        <authorList>
            <person name="Kim I."/>
        </authorList>
    </citation>
    <scope>NUCLEOTIDE SEQUENCE [LARGE SCALE GENOMIC DNA]</scope>
    <source>
        <strain evidence="1 2">Jin1</strain>
    </source>
</reference>